<organism evidence="7 8">
    <name type="scientific">Canna indica</name>
    <name type="common">Indian-shot</name>
    <dbReference type="NCBI Taxonomy" id="4628"/>
    <lineage>
        <taxon>Eukaryota</taxon>
        <taxon>Viridiplantae</taxon>
        <taxon>Streptophyta</taxon>
        <taxon>Embryophyta</taxon>
        <taxon>Tracheophyta</taxon>
        <taxon>Spermatophyta</taxon>
        <taxon>Magnoliopsida</taxon>
        <taxon>Liliopsida</taxon>
        <taxon>Zingiberales</taxon>
        <taxon>Cannaceae</taxon>
        <taxon>Canna</taxon>
    </lineage>
</organism>
<evidence type="ECO:0000259" key="6">
    <source>
        <dbReference type="PROSITE" id="PS50199"/>
    </source>
</evidence>
<feature type="compositionally biased region" description="Polar residues" evidence="5">
    <location>
        <begin position="674"/>
        <end position="692"/>
    </location>
</feature>
<sequence>MGGASKLLTLLATPSRRFSALRFARHAAVPFSALSAASSRHSCHFLLFLPHRLQLGFLFGSSNQVHSQAACAWEGFGDTVLSAPTSSAGFVHPWPEWSKLVDYLLAGGCYDRTVAVAVGEDDDSFLSKEDLTEEFVKSAQACLSFARDRPDLLRTLTKKNIEIIVENSSPSLFKNGANSARRLRSFLSAVRPNIMESESARTVDVMRYLLSNVCTSSATLDEIGTRGLIATSTRSLLAELASLIVTSSDSKLTDLTPGQTTINHGQFSRPSQQNIEMKRGDWICPKCSFMNFARNTKCIECNEARPKRVVTGGEWECPQCDFFNYSRNMSCLRCDCKRPRENPLSASSSDAALGNGGNSNSGQILNRSGLDKSEIERKLAANDEKAARWFSKISQLDDSADLSSAIDDEDFPEIMPMRKGVNRFVVSTRKTPLERRFANAQNKSNMVNSGSSEGNELQSGGSKGVGSHKDSEISQMLDRILGHVSTSSGTNKQVAEGGNTYGTKSAFSSSGCGQADPNYVPFVPADMLNKHSNAISEQSLNRETSASTKASQLNDSVLEFESSTESKNIGRCSIKATEFDNVNSMTDATSDDNFPEIMPMRRGENRFIVSNKKDRTLTSPGYKRRIAMEQANGSSFVPFVPFPPDYFVKKNRHSEASPARTSISTASALHEKAQNVSGKSDESTAASHSSMSENATVMMTDNWSANQIYHDTSDANSYGVGSDKHKMDASNCEASANSAQLPSNSWSNQSETWSSRPFGKNTPSGPGVSSGSHQPEIADNAREGWKSRFTGKSLEGSAVTEPDPLDMSEEAKAARWFRRAAQIKDISELSNIPDEDFPEIMPMRKGVNRFVVSKRKTPLERRLTSSQYRRNLPIISSDPDKDSN</sequence>
<dbReference type="Gene3D" id="4.10.1060.10">
    <property type="entry name" value="Zinc finger, RanBP2-type"/>
    <property type="match status" value="2"/>
</dbReference>
<dbReference type="PANTHER" id="PTHR23111">
    <property type="entry name" value="ZINC FINGER PROTEIN"/>
    <property type="match status" value="1"/>
</dbReference>
<dbReference type="Proteomes" id="UP001327560">
    <property type="component" value="Chromosome 2"/>
</dbReference>
<keyword evidence="3" id="KW-0862">Zinc</keyword>
<feature type="domain" description="RanBP2-type" evidence="6">
    <location>
        <begin position="278"/>
        <end position="307"/>
    </location>
</feature>
<dbReference type="EMBL" id="CP136891">
    <property type="protein sequence ID" value="WOK96755.1"/>
    <property type="molecule type" value="Genomic_DNA"/>
</dbReference>
<evidence type="ECO:0000313" key="7">
    <source>
        <dbReference type="EMBL" id="WOK96755.1"/>
    </source>
</evidence>
<feature type="region of interest" description="Disordered" evidence="5">
    <location>
        <begin position="718"/>
        <end position="776"/>
    </location>
</feature>
<dbReference type="AlphaFoldDB" id="A0AAQ3JZ92"/>
<evidence type="ECO:0000313" key="8">
    <source>
        <dbReference type="Proteomes" id="UP001327560"/>
    </source>
</evidence>
<evidence type="ECO:0000256" key="4">
    <source>
        <dbReference type="PROSITE-ProRule" id="PRU00322"/>
    </source>
</evidence>
<keyword evidence="8" id="KW-1185">Reference proteome</keyword>
<feature type="region of interest" description="Disordered" evidence="5">
    <location>
        <begin position="441"/>
        <end position="471"/>
    </location>
</feature>
<dbReference type="SMART" id="SM00547">
    <property type="entry name" value="ZnF_RBZ"/>
    <property type="match status" value="2"/>
</dbReference>
<gene>
    <name evidence="7" type="ORF">Cni_G05462</name>
</gene>
<dbReference type="PANTHER" id="PTHR23111:SF30">
    <property type="entry name" value="ZINC FINGER PROTEIN VAR3, CHLOROPLASTIC"/>
    <property type="match status" value="1"/>
</dbReference>
<feature type="region of interest" description="Disordered" evidence="5">
    <location>
        <begin position="859"/>
        <end position="884"/>
    </location>
</feature>
<evidence type="ECO:0000256" key="5">
    <source>
        <dbReference type="SAM" id="MobiDB-lite"/>
    </source>
</evidence>
<dbReference type="SUPFAM" id="SSF90209">
    <property type="entry name" value="Ran binding protein zinc finger-like"/>
    <property type="match status" value="1"/>
</dbReference>
<dbReference type="PROSITE" id="PS50199">
    <property type="entry name" value="ZF_RANBP2_2"/>
    <property type="match status" value="2"/>
</dbReference>
<feature type="region of interest" description="Disordered" evidence="5">
    <location>
        <begin position="345"/>
        <end position="369"/>
    </location>
</feature>
<dbReference type="InterPro" id="IPR001876">
    <property type="entry name" value="Znf_RanBP2"/>
</dbReference>
<feature type="region of interest" description="Disordered" evidence="5">
    <location>
        <begin position="657"/>
        <end position="692"/>
    </location>
</feature>
<accession>A0AAQ3JZ92</accession>
<name>A0AAQ3JZ92_9LILI</name>
<feature type="compositionally biased region" description="Polar residues" evidence="5">
    <location>
        <begin position="441"/>
        <end position="460"/>
    </location>
</feature>
<reference evidence="7 8" key="1">
    <citation type="submission" date="2023-10" db="EMBL/GenBank/DDBJ databases">
        <title>Chromosome-scale genome assembly provides insights into flower coloration mechanisms of Canna indica.</title>
        <authorList>
            <person name="Li C."/>
        </authorList>
    </citation>
    <scope>NUCLEOTIDE SEQUENCE [LARGE SCALE GENOMIC DNA]</scope>
    <source>
        <tissue evidence="7">Flower</tissue>
    </source>
</reference>
<dbReference type="GO" id="GO:0003729">
    <property type="term" value="F:mRNA binding"/>
    <property type="evidence" value="ECO:0007669"/>
    <property type="project" value="TreeGrafter"/>
</dbReference>
<dbReference type="GO" id="GO:0005737">
    <property type="term" value="C:cytoplasm"/>
    <property type="evidence" value="ECO:0007669"/>
    <property type="project" value="TreeGrafter"/>
</dbReference>
<proteinExistence type="predicted"/>
<protein>
    <submittedName>
        <fullName evidence="7">Zinc finger protein VAR3, chloroplastic</fullName>
    </submittedName>
</protein>
<feature type="compositionally biased region" description="Polar residues" evidence="5">
    <location>
        <begin position="732"/>
        <end position="773"/>
    </location>
</feature>
<dbReference type="GO" id="GO:0008270">
    <property type="term" value="F:zinc ion binding"/>
    <property type="evidence" value="ECO:0007669"/>
    <property type="project" value="UniProtKB-KW"/>
</dbReference>
<evidence type="ECO:0000256" key="1">
    <source>
        <dbReference type="ARBA" id="ARBA00022723"/>
    </source>
</evidence>
<feature type="domain" description="RanBP2-type" evidence="6">
    <location>
        <begin position="311"/>
        <end position="340"/>
    </location>
</feature>
<dbReference type="InterPro" id="IPR036443">
    <property type="entry name" value="Znf_RanBP2_sf"/>
</dbReference>
<keyword evidence="2 4" id="KW-0863">Zinc-finger</keyword>
<keyword evidence="1" id="KW-0479">Metal-binding</keyword>
<evidence type="ECO:0000256" key="3">
    <source>
        <dbReference type="ARBA" id="ARBA00022833"/>
    </source>
</evidence>
<evidence type="ECO:0000256" key="2">
    <source>
        <dbReference type="ARBA" id="ARBA00022771"/>
    </source>
</evidence>
<dbReference type="PROSITE" id="PS01358">
    <property type="entry name" value="ZF_RANBP2_1"/>
    <property type="match status" value="2"/>
</dbReference>
<dbReference type="Pfam" id="PF00641">
    <property type="entry name" value="Zn_ribbon_RanBP"/>
    <property type="match status" value="2"/>
</dbReference>